<protein>
    <submittedName>
        <fullName evidence="2">N-acetyltransferase YodP</fullName>
        <ecNumber evidence="2">2.3.1.-</ecNumber>
    </submittedName>
</protein>
<accession>A0A9C7G984</accession>
<keyword evidence="3" id="KW-1185">Reference proteome</keyword>
<name>A0A9C7G984_9BACI</name>
<keyword evidence="2" id="KW-0808">Transferase</keyword>
<dbReference type="InterPro" id="IPR016181">
    <property type="entry name" value="Acyl_CoA_acyltransferase"/>
</dbReference>
<proteinExistence type="predicted"/>
<dbReference type="InterPro" id="IPR022525">
    <property type="entry name" value="GNAT_AblB"/>
</dbReference>
<reference evidence="2" key="1">
    <citation type="submission" date="2021-10" db="EMBL/GenBank/DDBJ databases">
        <authorList>
            <person name="Criscuolo A."/>
        </authorList>
    </citation>
    <scope>NUCLEOTIDE SEQUENCE</scope>
    <source>
        <strain evidence="2">CIP111885</strain>
    </source>
</reference>
<dbReference type="GO" id="GO:0008080">
    <property type="term" value="F:N-acetyltransferase activity"/>
    <property type="evidence" value="ECO:0007669"/>
    <property type="project" value="InterPro"/>
</dbReference>
<keyword evidence="2" id="KW-0012">Acyltransferase</keyword>
<feature type="domain" description="N-acetyltransferase" evidence="1">
    <location>
        <begin position="131"/>
        <end position="282"/>
    </location>
</feature>
<dbReference type="RefSeq" id="WP_230496424.1">
    <property type="nucleotide sequence ID" value="NZ_CAKJTG010000009.1"/>
</dbReference>
<dbReference type="EMBL" id="CAKJTG010000009">
    <property type="protein sequence ID" value="CAG9608174.1"/>
    <property type="molecule type" value="Genomic_DNA"/>
</dbReference>
<gene>
    <name evidence="2" type="primary">yodP</name>
    <name evidence="2" type="ORF">NEOCIP111885_01866</name>
</gene>
<dbReference type="InterPro" id="IPR000182">
    <property type="entry name" value="GNAT_dom"/>
</dbReference>
<evidence type="ECO:0000313" key="2">
    <source>
        <dbReference type="EMBL" id="CAG9608174.1"/>
    </source>
</evidence>
<organism evidence="2 3">
    <name type="scientific">Pseudoneobacillus rhizosphaerae</name>
    <dbReference type="NCBI Taxonomy" id="2880968"/>
    <lineage>
        <taxon>Bacteria</taxon>
        <taxon>Bacillati</taxon>
        <taxon>Bacillota</taxon>
        <taxon>Bacilli</taxon>
        <taxon>Bacillales</taxon>
        <taxon>Bacillaceae</taxon>
        <taxon>Pseudoneobacillus</taxon>
    </lineage>
</organism>
<dbReference type="Gene3D" id="3.40.630.30">
    <property type="match status" value="1"/>
</dbReference>
<dbReference type="EC" id="2.3.1.-" evidence="2"/>
<dbReference type="PROSITE" id="PS51186">
    <property type="entry name" value="GNAT"/>
    <property type="match status" value="1"/>
</dbReference>
<dbReference type="Proteomes" id="UP000789845">
    <property type="component" value="Unassembled WGS sequence"/>
</dbReference>
<dbReference type="Pfam" id="PF00583">
    <property type="entry name" value="Acetyltransf_1"/>
    <property type="match status" value="1"/>
</dbReference>
<evidence type="ECO:0000313" key="3">
    <source>
        <dbReference type="Proteomes" id="UP000789845"/>
    </source>
</evidence>
<dbReference type="AlphaFoldDB" id="A0A9C7G984"/>
<comment type="caution">
    <text evidence="2">The sequence shown here is derived from an EMBL/GenBank/DDBJ whole genome shotgun (WGS) entry which is preliminary data.</text>
</comment>
<dbReference type="NCBIfam" id="TIGR03827">
    <property type="entry name" value="GNAT_ablB"/>
    <property type="match status" value="1"/>
</dbReference>
<dbReference type="SUPFAM" id="SSF55729">
    <property type="entry name" value="Acyl-CoA N-acyltransferases (Nat)"/>
    <property type="match status" value="1"/>
</dbReference>
<sequence>MNESATLLEINEVNFWLLVYDDPFNKRIRIDDYYGGIAPVIDYVENLMKEKKREKLIIKVRSEHFKEFLERGFTCEAIIDHYYLGSTMYFFTKYFDQKRNQNDHWITEDQILGSINGMEISTDTLQPPNEYHLKKVDATDAEKLALLYQTVFKIYPTPLHDSEYIKETIEDGTIYYAFYCNGAIVSAASAEVNRMYRNAELTDCATLTEHRKHGLMKILLKKLELELFDQGIYCSYSIARSLSFGMNAVLHQLGYRYRGRLKNNVFIYDKLENMNVWVKNLADTPNFRQ</sequence>
<evidence type="ECO:0000259" key="1">
    <source>
        <dbReference type="PROSITE" id="PS51186"/>
    </source>
</evidence>